<sequence length="139" mass="15933">MDSFVIISIIAVIIGIIPAFIASSKGRDFVLWWIYGASLFVFAMIHAILLKPNEEQLIREGKKHCPYCDELIKPKATVCRYCSRELPSEQEEFPVSTKETKFCHNCANNRYHGFSGYKCKLTKNKTDTFETCGNWIQIS</sequence>
<protein>
    <recommendedName>
        <fullName evidence="4">Double zinc ribbon protein</fullName>
    </recommendedName>
</protein>
<evidence type="ECO:0000256" key="1">
    <source>
        <dbReference type="SAM" id="Phobius"/>
    </source>
</evidence>
<keyword evidence="1" id="KW-0472">Membrane</keyword>
<dbReference type="RefSeq" id="WP_186442955.1">
    <property type="nucleotide sequence ID" value="NZ_VLLC01000006.1"/>
</dbReference>
<reference evidence="2 3" key="1">
    <citation type="submission" date="2019-07" db="EMBL/GenBank/DDBJ databases">
        <title>Genome sequencing of 100 strains of the haloalkaliphilic chemolithoautotrophic sulfur-oxidizing bacterium Thioalkalivibrio.</title>
        <authorList>
            <person name="Muyzer G."/>
        </authorList>
    </citation>
    <scope>NUCLEOTIDE SEQUENCE [LARGE SCALE GENOMIC DNA]</scope>
    <source>
        <strain evidence="2 3">ASO4-4</strain>
    </source>
</reference>
<gene>
    <name evidence="2" type="ORF">LZ24_01138</name>
</gene>
<evidence type="ECO:0000313" key="3">
    <source>
        <dbReference type="Proteomes" id="UP000318307"/>
    </source>
</evidence>
<proteinExistence type="predicted"/>
<comment type="caution">
    <text evidence="2">The sequence shown here is derived from an EMBL/GenBank/DDBJ whole genome shotgun (WGS) entry which is preliminary data.</text>
</comment>
<keyword evidence="3" id="KW-1185">Reference proteome</keyword>
<evidence type="ECO:0008006" key="4">
    <source>
        <dbReference type="Google" id="ProtNLM"/>
    </source>
</evidence>
<feature type="transmembrane region" description="Helical" evidence="1">
    <location>
        <begin position="29"/>
        <end position="50"/>
    </location>
</feature>
<keyword evidence="1" id="KW-0812">Transmembrane</keyword>
<organism evidence="2 3">
    <name type="scientific">Desulfobotulus alkaliphilus</name>
    <dbReference type="NCBI Taxonomy" id="622671"/>
    <lineage>
        <taxon>Bacteria</taxon>
        <taxon>Pseudomonadati</taxon>
        <taxon>Thermodesulfobacteriota</taxon>
        <taxon>Desulfobacteria</taxon>
        <taxon>Desulfobacterales</taxon>
        <taxon>Desulfobacteraceae</taxon>
        <taxon>Desulfobotulus</taxon>
    </lineage>
</organism>
<keyword evidence="1" id="KW-1133">Transmembrane helix</keyword>
<name>A0A562RZ55_9BACT</name>
<evidence type="ECO:0000313" key="2">
    <source>
        <dbReference type="EMBL" id="TWI74198.1"/>
    </source>
</evidence>
<dbReference type="AlphaFoldDB" id="A0A562RZ55"/>
<dbReference type="EMBL" id="VLLC01000006">
    <property type="protein sequence ID" value="TWI74198.1"/>
    <property type="molecule type" value="Genomic_DNA"/>
</dbReference>
<feature type="transmembrane region" description="Helical" evidence="1">
    <location>
        <begin position="5"/>
        <end position="23"/>
    </location>
</feature>
<accession>A0A562RZ55</accession>
<dbReference type="Proteomes" id="UP000318307">
    <property type="component" value="Unassembled WGS sequence"/>
</dbReference>